<organism evidence="2 3">
    <name type="scientific">Tritrichomonas musculus</name>
    <dbReference type="NCBI Taxonomy" id="1915356"/>
    <lineage>
        <taxon>Eukaryota</taxon>
        <taxon>Metamonada</taxon>
        <taxon>Parabasalia</taxon>
        <taxon>Tritrichomonadida</taxon>
        <taxon>Tritrichomonadidae</taxon>
        <taxon>Tritrichomonas</taxon>
    </lineage>
</organism>
<comment type="caution">
    <text evidence="2">The sequence shown here is derived from an EMBL/GenBank/DDBJ whole genome shotgun (WGS) entry which is preliminary data.</text>
</comment>
<name>A0ABR2JSS6_9EUKA</name>
<feature type="coiled-coil region" evidence="1">
    <location>
        <begin position="7"/>
        <end position="34"/>
    </location>
</feature>
<accession>A0ABR2JSS6</accession>
<evidence type="ECO:0000256" key="1">
    <source>
        <dbReference type="SAM" id="Coils"/>
    </source>
</evidence>
<dbReference type="Proteomes" id="UP001470230">
    <property type="component" value="Unassembled WGS sequence"/>
</dbReference>
<protein>
    <submittedName>
        <fullName evidence="2">Uncharacterized protein</fullName>
    </submittedName>
</protein>
<gene>
    <name evidence="2" type="ORF">M9Y10_044494</name>
</gene>
<evidence type="ECO:0000313" key="2">
    <source>
        <dbReference type="EMBL" id="KAK8881858.1"/>
    </source>
</evidence>
<evidence type="ECO:0000313" key="3">
    <source>
        <dbReference type="Proteomes" id="UP001470230"/>
    </source>
</evidence>
<keyword evidence="3" id="KW-1185">Reference proteome</keyword>
<keyword evidence="1" id="KW-0175">Coiled coil</keyword>
<sequence length="121" mass="14064">MVQDRGIADIGNELDELETKNKFLEMIIEMYEQNPLKINSYLICKIELLMNMIKLLTNCDKVEIVIDDCDASCGCTSNEKSLMKISKILITKDDKTEDFKYKYNDIYTQFIKYGISLKLTI</sequence>
<reference evidence="2 3" key="1">
    <citation type="submission" date="2024-04" db="EMBL/GenBank/DDBJ databases">
        <title>Tritrichomonas musculus Genome.</title>
        <authorList>
            <person name="Alves-Ferreira E."/>
            <person name="Grigg M."/>
            <person name="Lorenzi H."/>
            <person name="Galac M."/>
        </authorList>
    </citation>
    <scope>NUCLEOTIDE SEQUENCE [LARGE SCALE GENOMIC DNA]</scope>
    <source>
        <strain evidence="2 3">EAF2021</strain>
    </source>
</reference>
<dbReference type="EMBL" id="JAPFFF010000009">
    <property type="protein sequence ID" value="KAK8881858.1"/>
    <property type="molecule type" value="Genomic_DNA"/>
</dbReference>
<proteinExistence type="predicted"/>